<evidence type="ECO:0008006" key="3">
    <source>
        <dbReference type="Google" id="ProtNLM"/>
    </source>
</evidence>
<keyword evidence="2" id="KW-1185">Reference proteome</keyword>
<dbReference type="InParanoid" id="A0A0H2S6Y6"/>
<dbReference type="Proteomes" id="UP000053477">
    <property type="component" value="Unassembled WGS sequence"/>
</dbReference>
<accession>A0A0H2S6Y6</accession>
<sequence>MGRPHLRGFSHPYCARWRSCSWRFVGKETQGEEYRPCTDSLSLFHNVNAPLLGELSIKLEPGIGHLFDSFKGARLIRNGFAWNVPKLSTLNTNTTSGIPVALQAQLHCLEVNFCHIRIERHIVALLSRLTSMTNVSTIRLSFIDCTFGRRTTSPWVSPVAEFPSVQSVSIALLGCMQDNSRALFLWDEFRRFYFPNAIELDITLDIGDRDKFVLWDRHNVALYSFLAPNKSHSNRYPSLETLNVVVQSGAQSCQPGTQDPLPTMLVPHCCVPTLKHFRIQSMQYWTLLDGLGEFEASKPSYFAHAGEIVPIALETMIFDAPHVDGITLWVRQLSLKMQSTGCWDRFSELTVIQDGETAIISRGDVEHWCEARSP</sequence>
<name>A0A0H2S6Y6_9AGAM</name>
<protein>
    <recommendedName>
        <fullName evidence="3">F-box domain-containing protein</fullName>
    </recommendedName>
</protein>
<dbReference type="EMBL" id="KQ085885">
    <property type="protein sequence ID" value="KLO19739.1"/>
    <property type="molecule type" value="Genomic_DNA"/>
</dbReference>
<gene>
    <name evidence="1" type="ORF">SCHPADRAFT_898688</name>
</gene>
<evidence type="ECO:0000313" key="2">
    <source>
        <dbReference type="Proteomes" id="UP000053477"/>
    </source>
</evidence>
<proteinExistence type="predicted"/>
<dbReference type="AlphaFoldDB" id="A0A0H2S6Y6"/>
<organism evidence="1 2">
    <name type="scientific">Schizopora paradoxa</name>
    <dbReference type="NCBI Taxonomy" id="27342"/>
    <lineage>
        <taxon>Eukaryota</taxon>
        <taxon>Fungi</taxon>
        <taxon>Dikarya</taxon>
        <taxon>Basidiomycota</taxon>
        <taxon>Agaricomycotina</taxon>
        <taxon>Agaricomycetes</taxon>
        <taxon>Hymenochaetales</taxon>
        <taxon>Schizoporaceae</taxon>
        <taxon>Schizopora</taxon>
    </lineage>
</organism>
<reference evidence="1 2" key="1">
    <citation type="submission" date="2015-04" db="EMBL/GenBank/DDBJ databases">
        <title>Complete genome sequence of Schizopora paradoxa KUC8140, a cosmopolitan wood degrader in East Asia.</title>
        <authorList>
            <consortium name="DOE Joint Genome Institute"/>
            <person name="Min B."/>
            <person name="Park H."/>
            <person name="Jang Y."/>
            <person name="Kim J.-J."/>
            <person name="Kim K.H."/>
            <person name="Pangilinan J."/>
            <person name="Lipzen A."/>
            <person name="Riley R."/>
            <person name="Grigoriev I.V."/>
            <person name="Spatafora J.W."/>
            <person name="Choi I.-G."/>
        </authorList>
    </citation>
    <scope>NUCLEOTIDE SEQUENCE [LARGE SCALE GENOMIC DNA]</scope>
    <source>
        <strain evidence="1 2">KUC8140</strain>
    </source>
</reference>
<evidence type="ECO:0000313" key="1">
    <source>
        <dbReference type="EMBL" id="KLO19739.1"/>
    </source>
</evidence>